<gene>
    <name evidence="2" type="primary">LOC112552895</name>
</gene>
<keyword evidence="1" id="KW-1185">Reference proteome</keyword>
<dbReference type="InterPro" id="IPR043502">
    <property type="entry name" value="DNA/RNA_pol_sf"/>
</dbReference>
<dbReference type="OrthoDB" id="7544718at2759"/>
<dbReference type="SUPFAM" id="SSF56672">
    <property type="entry name" value="DNA/RNA polymerases"/>
    <property type="match status" value="1"/>
</dbReference>
<evidence type="ECO:0000313" key="2">
    <source>
        <dbReference type="RefSeq" id="XP_025075074.1"/>
    </source>
</evidence>
<dbReference type="GeneID" id="112552895"/>
<proteinExistence type="predicted"/>
<dbReference type="GO" id="GO:0071897">
    <property type="term" value="P:DNA biosynthetic process"/>
    <property type="evidence" value="ECO:0007669"/>
    <property type="project" value="UniProtKB-ARBA"/>
</dbReference>
<evidence type="ECO:0000313" key="1">
    <source>
        <dbReference type="Proteomes" id="UP000504615"/>
    </source>
</evidence>
<accession>A0A8N1S861</accession>
<dbReference type="Proteomes" id="UP000504615">
    <property type="component" value="Unplaced"/>
</dbReference>
<protein>
    <submittedName>
        <fullName evidence="2">Uncharacterized protein LOC112552895</fullName>
    </submittedName>
</protein>
<dbReference type="AlphaFoldDB" id="A0A8N1S861"/>
<organism evidence="1 2">
    <name type="scientific">Pogonomyrmex barbatus</name>
    <name type="common">red harvester ant</name>
    <dbReference type="NCBI Taxonomy" id="144034"/>
    <lineage>
        <taxon>Eukaryota</taxon>
        <taxon>Metazoa</taxon>
        <taxon>Ecdysozoa</taxon>
        <taxon>Arthropoda</taxon>
        <taxon>Hexapoda</taxon>
        <taxon>Insecta</taxon>
        <taxon>Pterygota</taxon>
        <taxon>Neoptera</taxon>
        <taxon>Endopterygota</taxon>
        <taxon>Hymenoptera</taxon>
        <taxon>Apocrita</taxon>
        <taxon>Aculeata</taxon>
        <taxon>Formicoidea</taxon>
        <taxon>Formicidae</taxon>
        <taxon>Myrmicinae</taxon>
        <taxon>Pogonomyrmex</taxon>
    </lineage>
</organism>
<dbReference type="RefSeq" id="XP_025075074.1">
    <property type="nucleotide sequence ID" value="XM_025219289.1"/>
</dbReference>
<reference evidence="2" key="1">
    <citation type="submission" date="2025-08" db="UniProtKB">
        <authorList>
            <consortium name="RefSeq"/>
        </authorList>
    </citation>
    <scope>IDENTIFICATION</scope>
</reference>
<name>A0A8N1S861_9HYME</name>
<sequence length="117" mass="13717">MCAKNDFEKNVYKLMNNAVFGKTMENVRNHVYVKLITKWDGRYGAEAMIAKPNFHSRSVFAENLIAVKLRKLEVKFNKPIYRYDPCVLAQHIDNSEDIVVTFVESRIRSHFDYICLP</sequence>